<evidence type="ECO:0000259" key="3">
    <source>
        <dbReference type="Pfam" id="PF18962"/>
    </source>
</evidence>
<dbReference type="InterPro" id="IPR026444">
    <property type="entry name" value="Secre_tail"/>
</dbReference>
<evidence type="ECO:0000313" key="5">
    <source>
        <dbReference type="Proteomes" id="UP000605013"/>
    </source>
</evidence>
<dbReference type="RefSeq" id="WP_202999831.1">
    <property type="nucleotide sequence ID" value="NZ_JAEMEF010000004.1"/>
</dbReference>
<dbReference type="NCBIfam" id="TIGR04183">
    <property type="entry name" value="Por_Secre_tail"/>
    <property type="match status" value="1"/>
</dbReference>
<evidence type="ECO:0000256" key="2">
    <source>
        <dbReference type="SAM" id="SignalP"/>
    </source>
</evidence>
<accession>A0ABS1WKB2</accession>
<gene>
    <name evidence="4" type="ORF">JAO71_07075</name>
</gene>
<protein>
    <submittedName>
        <fullName evidence="4">T9SS type A sorting domain-containing protein</fullName>
    </submittedName>
</protein>
<dbReference type="Pfam" id="PF18962">
    <property type="entry name" value="Por_Secre_tail"/>
    <property type="match status" value="1"/>
</dbReference>
<keyword evidence="5" id="KW-1185">Reference proteome</keyword>
<feature type="signal peptide" evidence="2">
    <location>
        <begin position="1"/>
        <end position="21"/>
    </location>
</feature>
<sequence length="655" mass="71641">MTKNYIISTCFILFSMFCATAQIINKGILKIESSTDVYFENEYTNDNSASHVSDGELYLNSNFINNGSTAASDGTTFFKSVDNPLLSISGTTETVNFNNLQVDITATNTKGVSVTDGFAINVENNVNLVSGDVRLVGESQLIQAHTGLDANTISTGKIMVDQQGQASAFKYNFWSSPVNSSGTFTIAGNKFDGTDSAINSFTPQPVLFNSGAPYNGLPSVVDGSDNVTTALTINTRWLYQYAQGSSGYADWAVINQNTPLNPGIGYTMKGTNTVDATQNYVYYGVPNNGEYATPINAGEESLVGNPYPSALDVAQFINDNITVFDALYYWVDGGSTSHYLSDYLGGYAIRNITGGTPPSVASPLISGVGTAGSITTPPPYVPVGQGFFIRATGTGNIQFNNGQRIFRTESSGDAVHYRTDQAAAENTSSNQYIRLGYEDPEGFHRQLLLGFLPNQLADITHNPGYDALMKVNRADELYFIIDGQTDNKYAIQGVDAFDDSFEFPLGLLISESGTHQIMIDEVENFQNTIYIKDNILNTTHDITDSNFLINLPIGEYYDRYSVVFTPAETLSVNEDEIKNITIYYNPNKTIVLNNLDNIQLKNIQVFNVLGQKILQLNSNINHSTKIEIPFNQTDGVYFVKVETETGEISQKILTH</sequence>
<name>A0ABS1WKB2_9FLAO</name>
<feature type="chain" id="PRO_5045519946" evidence="2">
    <location>
        <begin position="22"/>
        <end position="655"/>
    </location>
</feature>
<evidence type="ECO:0000256" key="1">
    <source>
        <dbReference type="ARBA" id="ARBA00022729"/>
    </source>
</evidence>
<proteinExistence type="predicted"/>
<dbReference type="Proteomes" id="UP000605013">
    <property type="component" value="Unassembled WGS sequence"/>
</dbReference>
<organism evidence="4 5">
    <name type="scientific">Olleya sediminilitoris</name>
    <dbReference type="NCBI Taxonomy" id="2795739"/>
    <lineage>
        <taxon>Bacteria</taxon>
        <taxon>Pseudomonadati</taxon>
        <taxon>Bacteroidota</taxon>
        <taxon>Flavobacteriia</taxon>
        <taxon>Flavobacteriales</taxon>
        <taxon>Flavobacteriaceae</taxon>
    </lineage>
</organism>
<dbReference type="EMBL" id="JAEMEF010000004">
    <property type="protein sequence ID" value="MBL7559561.1"/>
    <property type="molecule type" value="Genomic_DNA"/>
</dbReference>
<feature type="domain" description="Secretion system C-terminal sorting" evidence="3">
    <location>
        <begin position="582"/>
        <end position="652"/>
    </location>
</feature>
<reference evidence="4 5" key="1">
    <citation type="submission" date="2020-12" db="EMBL/GenBank/DDBJ databases">
        <title>Olleya sediminilitoris sp. nov., isolated from a tidal flat.</title>
        <authorList>
            <person name="Park S."/>
            <person name="Yoon J.-H."/>
        </authorList>
    </citation>
    <scope>NUCLEOTIDE SEQUENCE [LARGE SCALE GENOMIC DNA]</scope>
    <source>
        <strain evidence="4 5">YSTF-M6</strain>
    </source>
</reference>
<evidence type="ECO:0000313" key="4">
    <source>
        <dbReference type="EMBL" id="MBL7559561.1"/>
    </source>
</evidence>
<comment type="caution">
    <text evidence="4">The sequence shown here is derived from an EMBL/GenBank/DDBJ whole genome shotgun (WGS) entry which is preliminary data.</text>
</comment>
<keyword evidence="1 2" id="KW-0732">Signal</keyword>